<proteinExistence type="predicted"/>
<dbReference type="AlphaFoldDB" id="D3F4T9"/>
<dbReference type="PROSITE" id="PS51819">
    <property type="entry name" value="VOC"/>
    <property type="match status" value="1"/>
</dbReference>
<dbReference type="STRING" id="469383.Cwoe_4131"/>
<evidence type="ECO:0000313" key="2">
    <source>
        <dbReference type="EMBL" id="ADB52546.1"/>
    </source>
</evidence>
<keyword evidence="2" id="KW-0560">Oxidoreductase</keyword>
<dbReference type="InterPro" id="IPR029068">
    <property type="entry name" value="Glyas_Bleomycin-R_OHBP_Dase"/>
</dbReference>
<keyword evidence="3" id="KW-1185">Reference proteome</keyword>
<dbReference type="PANTHER" id="PTHR36503">
    <property type="entry name" value="BLR2520 PROTEIN"/>
    <property type="match status" value="1"/>
</dbReference>
<dbReference type="GO" id="GO:0051213">
    <property type="term" value="F:dioxygenase activity"/>
    <property type="evidence" value="ECO:0007669"/>
    <property type="project" value="UniProtKB-KW"/>
</dbReference>
<dbReference type="Proteomes" id="UP000008229">
    <property type="component" value="Chromosome"/>
</dbReference>
<dbReference type="Gene3D" id="3.10.180.10">
    <property type="entry name" value="2,3-Dihydroxybiphenyl 1,2-Dioxygenase, domain 1"/>
    <property type="match status" value="1"/>
</dbReference>
<reference evidence="2 3" key="1">
    <citation type="journal article" date="2010" name="Stand. Genomic Sci.">
        <title>Complete genome sequence of Conexibacter woesei type strain (ID131577).</title>
        <authorList>
            <person name="Pukall R."/>
            <person name="Lapidus A."/>
            <person name="Glavina Del Rio T."/>
            <person name="Copeland A."/>
            <person name="Tice H."/>
            <person name="Cheng J.-F."/>
            <person name="Lucas S."/>
            <person name="Chen F."/>
            <person name="Nolan M."/>
            <person name="Bruce D."/>
            <person name="Goodwin L."/>
            <person name="Pitluck S."/>
            <person name="Mavromatis K."/>
            <person name="Ivanova N."/>
            <person name="Ovchinnikova G."/>
            <person name="Pati A."/>
            <person name="Chen A."/>
            <person name="Palaniappan K."/>
            <person name="Land M."/>
            <person name="Hauser L."/>
            <person name="Chang Y.-J."/>
            <person name="Jeffries C.D."/>
            <person name="Chain P."/>
            <person name="Meincke L."/>
            <person name="Sims D."/>
            <person name="Brettin T."/>
            <person name="Detter J.C."/>
            <person name="Rohde M."/>
            <person name="Goeker M."/>
            <person name="Bristow J."/>
            <person name="Eisen J.A."/>
            <person name="Markowitz V."/>
            <person name="Kyrpides N.C."/>
            <person name="Klenk H.-P."/>
            <person name="Hugenholtz P."/>
        </authorList>
    </citation>
    <scope>NUCLEOTIDE SEQUENCE [LARGE SCALE GENOMIC DNA]</scope>
    <source>
        <strain evidence="3">DSM 14684 / CIP 108061 / JCM 11494 / NBRC 100937 / ID131577</strain>
    </source>
</reference>
<dbReference type="EMBL" id="CP001854">
    <property type="protein sequence ID" value="ADB52546.1"/>
    <property type="molecule type" value="Genomic_DNA"/>
</dbReference>
<evidence type="ECO:0000259" key="1">
    <source>
        <dbReference type="PROSITE" id="PS51819"/>
    </source>
</evidence>
<feature type="domain" description="VOC" evidence="1">
    <location>
        <begin position="7"/>
        <end position="134"/>
    </location>
</feature>
<accession>D3F4T9</accession>
<keyword evidence="2" id="KW-0223">Dioxygenase</keyword>
<dbReference type="SUPFAM" id="SSF54593">
    <property type="entry name" value="Glyoxalase/Bleomycin resistance protein/Dihydroxybiphenyl dioxygenase"/>
    <property type="match status" value="1"/>
</dbReference>
<dbReference type="InterPro" id="IPR004360">
    <property type="entry name" value="Glyas_Fos-R_dOase_dom"/>
</dbReference>
<dbReference type="RefSeq" id="WP_012935597.1">
    <property type="nucleotide sequence ID" value="NC_013739.1"/>
</dbReference>
<dbReference type="eggNOG" id="COG0346">
    <property type="taxonomic scope" value="Bacteria"/>
</dbReference>
<dbReference type="OrthoDB" id="9789841at2"/>
<evidence type="ECO:0000313" key="3">
    <source>
        <dbReference type="Proteomes" id="UP000008229"/>
    </source>
</evidence>
<dbReference type="Pfam" id="PF00903">
    <property type="entry name" value="Glyoxalase"/>
    <property type="match status" value="1"/>
</dbReference>
<dbReference type="InterPro" id="IPR037523">
    <property type="entry name" value="VOC_core"/>
</dbReference>
<dbReference type="HOGENOM" id="CLU_134376_0_0_11"/>
<gene>
    <name evidence="2" type="ordered locus">Cwoe_4131</name>
</gene>
<dbReference type="KEGG" id="cwo:Cwoe_4131"/>
<protein>
    <submittedName>
        <fullName evidence="2">Glyoxalase/bleomycin resistance protein/dioxygenase</fullName>
    </submittedName>
</protein>
<reference evidence="3" key="2">
    <citation type="submission" date="2010-01" db="EMBL/GenBank/DDBJ databases">
        <title>The complete genome of Conexibacter woesei DSM 14684.</title>
        <authorList>
            <consortium name="US DOE Joint Genome Institute (JGI-PGF)"/>
            <person name="Lucas S."/>
            <person name="Copeland A."/>
            <person name="Lapidus A."/>
            <person name="Glavina del Rio T."/>
            <person name="Dalin E."/>
            <person name="Tice H."/>
            <person name="Bruce D."/>
            <person name="Goodwin L."/>
            <person name="Pitluck S."/>
            <person name="Kyrpides N."/>
            <person name="Mavromatis K."/>
            <person name="Ivanova N."/>
            <person name="Mikhailova N."/>
            <person name="Chertkov O."/>
            <person name="Brettin T."/>
            <person name="Detter J.C."/>
            <person name="Han C."/>
            <person name="Larimer F."/>
            <person name="Land M."/>
            <person name="Hauser L."/>
            <person name="Markowitz V."/>
            <person name="Cheng J.-F."/>
            <person name="Hugenholtz P."/>
            <person name="Woyke T."/>
            <person name="Wu D."/>
            <person name="Pukall R."/>
            <person name="Steenblock K."/>
            <person name="Schneider S."/>
            <person name="Klenk H.-P."/>
            <person name="Eisen J.A."/>
        </authorList>
    </citation>
    <scope>NUCLEOTIDE SEQUENCE [LARGE SCALE GENOMIC DNA]</scope>
    <source>
        <strain evidence="3">DSM 14684 / CIP 108061 / JCM 11494 / NBRC 100937 / ID131577</strain>
    </source>
</reference>
<dbReference type="PANTHER" id="PTHR36503:SF3">
    <property type="entry name" value="BLR0126 PROTEIN"/>
    <property type="match status" value="1"/>
</dbReference>
<organism evidence="2 3">
    <name type="scientific">Conexibacter woesei (strain DSM 14684 / CCUG 47730 / CIP 108061 / JCM 11494 / NBRC 100937 / ID131577)</name>
    <dbReference type="NCBI Taxonomy" id="469383"/>
    <lineage>
        <taxon>Bacteria</taxon>
        <taxon>Bacillati</taxon>
        <taxon>Actinomycetota</taxon>
        <taxon>Thermoleophilia</taxon>
        <taxon>Solirubrobacterales</taxon>
        <taxon>Conexibacteraceae</taxon>
        <taxon>Conexibacter</taxon>
    </lineage>
</organism>
<name>D3F4T9_CONWI</name>
<sequence length="135" mass="14191">MAALEVTRAGVILAVADVERSKAFYVERLGFAFEIGFDGPAYAILSRNGIRLSLAEQGHEAGDLPGVVPTAPVAADRAAPRVLLVLEVASVTAAYEALLAEGVEFASEPFSPPWGGVRCFAVDPDGHLIELEELA</sequence>